<dbReference type="Proteomes" id="UP001431783">
    <property type="component" value="Unassembled WGS sequence"/>
</dbReference>
<proteinExistence type="predicted"/>
<keyword evidence="2" id="KW-1185">Reference proteome</keyword>
<evidence type="ECO:0000313" key="1">
    <source>
        <dbReference type="EMBL" id="KAK9889033.1"/>
    </source>
</evidence>
<name>A0AAW1V6K2_9CUCU</name>
<gene>
    <name evidence="1" type="ORF">WA026_004316</name>
</gene>
<dbReference type="AlphaFoldDB" id="A0AAW1V6K2"/>
<comment type="caution">
    <text evidence="1">The sequence shown here is derived from an EMBL/GenBank/DDBJ whole genome shotgun (WGS) entry which is preliminary data.</text>
</comment>
<dbReference type="EMBL" id="JARQZJ010000122">
    <property type="protein sequence ID" value="KAK9889033.1"/>
    <property type="molecule type" value="Genomic_DNA"/>
</dbReference>
<accession>A0AAW1V6K2</accession>
<protein>
    <submittedName>
        <fullName evidence="1">Uncharacterized protein</fullName>
    </submittedName>
</protein>
<organism evidence="1 2">
    <name type="scientific">Henosepilachna vigintioctopunctata</name>
    <dbReference type="NCBI Taxonomy" id="420089"/>
    <lineage>
        <taxon>Eukaryota</taxon>
        <taxon>Metazoa</taxon>
        <taxon>Ecdysozoa</taxon>
        <taxon>Arthropoda</taxon>
        <taxon>Hexapoda</taxon>
        <taxon>Insecta</taxon>
        <taxon>Pterygota</taxon>
        <taxon>Neoptera</taxon>
        <taxon>Endopterygota</taxon>
        <taxon>Coleoptera</taxon>
        <taxon>Polyphaga</taxon>
        <taxon>Cucujiformia</taxon>
        <taxon>Coccinelloidea</taxon>
        <taxon>Coccinellidae</taxon>
        <taxon>Epilachninae</taxon>
        <taxon>Epilachnini</taxon>
        <taxon>Henosepilachna</taxon>
    </lineage>
</organism>
<sequence length="115" mass="12817">MKRVLRNNTLDKTLFNCILSKCKTNLIWIIINELTPIEFADNVNSGICTLVTLVIVIKQLNFGSFADLTTQLLSKKCLIRLSGAPCVKGGTARNQESRVPIDRNATRARFSNIAH</sequence>
<evidence type="ECO:0000313" key="2">
    <source>
        <dbReference type="Proteomes" id="UP001431783"/>
    </source>
</evidence>
<reference evidence="1 2" key="1">
    <citation type="submission" date="2023-03" db="EMBL/GenBank/DDBJ databases">
        <title>Genome insight into feeding habits of ladybird beetles.</title>
        <authorList>
            <person name="Li H.-S."/>
            <person name="Huang Y.-H."/>
            <person name="Pang H."/>
        </authorList>
    </citation>
    <scope>NUCLEOTIDE SEQUENCE [LARGE SCALE GENOMIC DNA]</scope>
    <source>
        <strain evidence="1">SYSU_2023b</strain>
        <tissue evidence="1">Whole body</tissue>
    </source>
</reference>